<gene>
    <name evidence="3" type="ORF">G9Q37_03670</name>
</gene>
<dbReference type="Gene3D" id="3.30.450.40">
    <property type="match status" value="1"/>
</dbReference>
<dbReference type="Gene3D" id="1.10.10.60">
    <property type="entry name" value="Homeodomain-like"/>
    <property type="match status" value="1"/>
</dbReference>
<dbReference type="InterPro" id="IPR009057">
    <property type="entry name" value="Homeodomain-like_sf"/>
</dbReference>
<dbReference type="InterPro" id="IPR002197">
    <property type="entry name" value="HTH_Fis"/>
</dbReference>
<dbReference type="RefSeq" id="WP_166224713.1">
    <property type="nucleotide sequence ID" value="NZ_CP049989.1"/>
</dbReference>
<name>A0A6G8IDS9_9BURK</name>
<accession>A0A6G8IDS9</accession>
<dbReference type="Pfam" id="PF02954">
    <property type="entry name" value="HTH_8"/>
    <property type="match status" value="1"/>
</dbReference>
<keyword evidence="3" id="KW-0418">Kinase</keyword>
<sequence length="369" mass="39752">MASMPLSPPSPAHDRLALIEQARRAVLDGRNPEAGPRLAPWVARSWRRCLQQGLDPRRSVSFDPVSAAQARRAMEASQPLLQAAAPVIRSLSRAMAHTRYFAILTDAQGVVIDVNGPVDLHEPSVSRIARLGVDLSERAVGTTAIGMALTDLQPVWLHRGEHFFDATSIYSCAGAPIWDPDGRCVGMLDLTGVNVTEQPALKHLVSQSARSIENALALARPHHLLLRMNWPGRVLGDDSDGLVCLDADGAITGLNRPAADMLCVPMGQEAGHASLYFAAPVESLFDAATAHLGAQEVPLWSGLRLQVLAQPERRAARSAPAPQGVPLKDFETSMIRKAVDDARGNVMEAARALGISRATIYRKLGAKRR</sequence>
<keyword evidence="3" id="KW-0808">Transferase</keyword>
<dbReference type="Proteomes" id="UP000503162">
    <property type="component" value="Chromosome"/>
</dbReference>
<dbReference type="KEGG" id="hcz:G9Q37_03670"/>
<dbReference type="InterPro" id="IPR003018">
    <property type="entry name" value="GAF"/>
</dbReference>
<dbReference type="Pfam" id="PF01590">
    <property type="entry name" value="GAF"/>
    <property type="match status" value="1"/>
</dbReference>
<dbReference type="SUPFAM" id="SSF46689">
    <property type="entry name" value="Homeodomain-like"/>
    <property type="match status" value="1"/>
</dbReference>
<evidence type="ECO:0000259" key="1">
    <source>
        <dbReference type="Pfam" id="PF01590"/>
    </source>
</evidence>
<feature type="domain" description="DNA binding HTH" evidence="2">
    <location>
        <begin position="327"/>
        <end position="364"/>
    </location>
</feature>
<dbReference type="SUPFAM" id="SSF55781">
    <property type="entry name" value="GAF domain-like"/>
    <property type="match status" value="1"/>
</dbReference>
<protein>
    <submittedName>
        <fullName evidence="3">Histidine kinase</fullName>
    </submittedName>
</protein>
<dbReference type="EMBL" id="CP049989">
    <property type="protein sequence ID" value="QIM51293.1"/>
    <property type="molecule type" value="Genomic_DNA"/>
</dbReference>
<keyword evidence="4" id="KW-1185">Reference proteome</keyword>
<dbReference type="AlphaFoldDB" id="A0A6G8IDS9"/>
<reference evidence="3 4" key="1">
    <citation type="submission" date="2020-03" db="EMBL/GenBank/DDBJ databases">
        <title>Hydrogenophaga sp. nov. isolated from cyanobacterial mat.</title>
        <authorList>
            <person name="Thorat V."/>
            <person name="Kirdat K."/>
            <person name="Tiwarekar B."/>
            <person name="Costa E.D."/>
            <person name="Yadav A."/>
        </authorList>
    </citation>
    <scope>NUCLEOTIDE SEQUENCE [LARGE SCALE GENOMIC DNA]</scope>
    <source>
        <strain evidence="3 4">BA0156</strain>
    </source>
</reference>
<organism evidence="3 4">
    <name type="scientific">Hydrogenophaga crocea</name>
    <dbReference type="NCBI Taxonomy" id="2716225"/>
    <lineage>
        <taxon>Bacteria</taxon>
        <taxon>Pseudomonadati</taxon>
        <taxon>Pseudomonadota</taxon>
        <taxon>Betaproteobacteria</taxon>
        <taxon>Burkholderiales</taxon>
        <taxon>Comamonadaceae</taxon>
        <taxon>Hydrogenophaga</taxon>
    </lineage>
</organism>
<evidence type="ECO:0000259" key="2">
    <source>
        <dbReference type="Pfam" id="PF02954"/>
    </source>
</evidence>
<dbReference type="GO" id="GO:0016301">
    <property type="term" value="F:kinase activity"/>
    <property type="evidence" value="ECO:0007669"/>
    <property type="project" value="UniProtKB-KW"/>
</dbReference>
<feature type="domain" description="GAF" evidence="1">
    <location>
        <begin position="80"/>
        <end position="216"/>
    </location>
</feature>
<evidence type="ECO:0000313" key="3">
    <source>
        <dbReference type="EMBL" id="QIM51293.1"/>
    </source>
</evidence>
<dbReference type="GO" id="GO:0043565">
    <property type="term" value="F:sequence-specific DNA binding"/>
    <property type="evidence" value="ECO:0007669"/>
    <property type="project" value="InterPro"/>
</dbReference>
<dbReference type="PRINTS" id="PR01590">
    <property type="entry name" value="HTHFIS"/>
</dbReference>
<dbReference type="InterPro" id="IPR029016">
    <property type="entry name" value="GAF-like_dom_sf"/>
</dbReference>
<evidence type="ECO:0000313" key="4">
    <source>
        <dbReference type="Proteomes" id="UP000503162"/>
    </source>
</evidence>
<proteinExistence type="predicted"/>